<reference evidence="8 9" key="1">
    <citation type="submission" date="2023-03" db="EMBL/GenBank/DDBJ databases">
        <title>Bacillus Genome Sequencing.</title>
        <authorList>
            <person name="Dunlap C."/>
        </authorList>
    </citation>
    <scope>NUCLEOTIDE SEQUENCE [LARGE SCALE GENOMIC DNA]</scope>
    <source>
        <strain evidence="8 9">NRS-1717</strain>
    </source>
</reference>
<dbReference type="InterPro" id="IPR013762">
    <property type="entry name" value="Integrase-like_cat_sf"/>
</dbReference>
<keyword evidence="4" id="KW-0233">DNA recombination</keyword>
<evidence type="ECO:0000259" key="6">
    <source>
        <dbReference type="PROSITE" id="PS51898"/>
    </source>
</evidence>
<evidence type="ECO:0000256" key="3">
    <source>
        <dbReference type="ARBA" id="ARBA00023125"/>
    </source>
</evidence>
<dbReference type="Gene3D" id="1.10.150.130">
    <property type="match status" value="1"/>
</dbReference>
<keyword evidence="3 5" id="KW-0238">DNA-binding</keyword>
<keyword evidence="2" id="KW-0229">DNA integration</keyword>
<evidence type="ECO:0000313" key="8">
    <source>
        <dbReference type="EMBL" id="MED4400060.1"/>
    </source>
</evidence>
<comment type="caution">
    <text evidence="8">The sequence shown here is derived from an EMBL/GenBank/DDBJ whole genome shotgun (WGS) entry which is preliminary data.</text>
</comment>
<dbReference type="Pfam" id="PF14657">
    <property type="entry name" value="Arm-DNA-bind_4"/>
    <property type="match status" value="1"/>
</dbReference>
<gene>
    <name evidence="8" type="ORF">P9271_01640</name>
</gene>
<dbReference type="Proteomes" id="UP001342826">
    <property type="component" value="Unassembled WGS sequence"/>
</dbReference>
<name>A0ABU6NT39_9BACI</name>
<dbReference type="InterPro" id="IPR011010">
    <property type="entry name" value="DNA_brk_join_enz"/>
</dbReference>
<evidence type="ECO:0000256" key="4">
    <source>
        <dbReference type="ARBA" id="ARBA00023172"/>
    </source>
</evidence>
<keyword evidence="9" id="KW-1185">Reference proteome</keyword>
<dbReference type="Gene3D" id="1.10.443.10">
    <property type="entry name" value="Intergrase catalytic core"/>
    <property type="match status" value="1"/>
</dbReference>
<evidence type="ECO:0000256" key="2">
    <source>
        <dbReference type="ARBA" id="ARBA00022908"/>
    </source>
</evidence>
<feature type="domain" description="Core-binding (CB)" evidence="7">
    <location>
        <begin position="62"/>
        <end position="144"/>
    </location>
</feature>
<organism evidence="8 9">
    <name type="scientific">Metabacillus fastidiosus</name>
    <dbReference type="NCBI Taxonomy" id="1458"/>
    <lineage>
        <taxon>Bacteria</taxon>
        <taxon>Bacillati</taxon>
        <taxon>Bacillota</taxon>
        <taxon>Bacilli</taxon>
        <taxon>Bacillales</taxon>
        <taxon>Bacillaceae</taxon>
        <taxon>Metabacillus</taxon>
    </lineage>
</organism>
<dbReference type="PANTHER" id="PTHR30349">
    <property type="entry name" value="PHAGE INTEGRASE-RELATED"/>
    <property type="match status" value="1"/>
</dbReference>
<evidence type="ECO:0000313" key="9">
    <source>
        <dbReference type="Proteomes" id="UP001342826"/>
    </source>
</evidence>
<evidence type="ECO:0000256" key="1">
    <source>
        <dbReference type="ARBA" id="ARBA00008857"/>
    </source>
</evidence>
<dbReference type="PROSITE" id="PS51898">
    <property type="entry name" value="TYR_RECOMBINASE"/>
    <property type="match status" value="1"/>
</dbReference>
<dbReference type="PANTHER" id="PTHR30349:SF64">
    <property type="entry name" value="PROPHAGE INTEGRASE INTD-RELATED"/>
    <property type="match status" value="1"/>
</dbReference>
<protein>
    <submittedName>
        <fullName evidence="8">Site-specific integrase</fullName>
    </submittedName>
</protein>
<dbReference type="PROSITE" id="PS51900">
    <property type="entry name" value="CB"/>
    <property type="match status" value="1"/>
</dbReference>
<proteinExistence type="inferred from homology"/>
<dbReference type="EMBL" id="JARTFS010000001">
    <property type="protein sequence ID" value="MED4400060.1"/>
    <property type="molecule type" value="Genomic_DNA"/>
</dbReference>
<dbReference type="RefSeq" id="WP_328014684.1">
    <property type="nucleotide sequence ID" value="NZ_JARTFS010000001.1"/>
</dbReference>
<comment type="similarity">
    <text evidence="1">Belongs to the 'phage' integrase family.</text>
</comment>
<dbReference type="SUPFAM" id="SSF56349">
    <property type="entry name" value="DNA breaking-rejoining enzymes"/>
    <property type="match status" value="1"/>
</dbReference>
<dbReference type="Pfam" id="PF14659">
    <property type="entry name" value="Phage_int_SAM_3"/>
    <property type="match status" value="1"/>
</dbReference>
<accession>A0ABU6NT39</accession>
<dbReference type="InterPro" id="IPR004107">
    <property type="entry name" value="Integrase_SAM-like_N"/>
</dbReference>
<evidence type="ECO:0000259" key="7">
    <source>
        <dbReference type="PROSITE" id="PS51900"/>
    </source>
</evidence>
<sequence length="371" mass="42245">MGQIKKEGSSWYFVAELGTDPLTGKRKRKKQRGFKTKKDAEKALALIEAEVYKGTYFEPSNTSYKEHILDWYKSKKQSINIQTAGTYDSIINRRIIPSIGHIPLSSLTPLLLQNYVNELHDEGLSSATVKKIYNIIKSSLDYAVNMELLPSNPVKKLQLPKDKKKEMTIWEVPDIKAFLHVAKTDRFYIAFHLAITTGMRRGEILGLRWKDIDFHKGVLYVRQTLSKDGKQFLVGAKTESSVRSIKLPKETLSALQSQKINISKEKLRHGAAYIDYDLVICTMKGTPVNPNNLKRTFNKLIEETKVPPIRFHDLRHTHATMLLAQGVAPKVISERLGHSNIKTTLDIYSHVLPNMQEEAANQIDILFTKSN</sequence>
<dbReference type="CDD" id="cd01189">
    <property type="entry name" value="INT_ICEBs1_C_like"/>
    <property type="match status" value="1"/>
</dbReference>
<dbReference type="InterPro" id="IPR044068">
    <property type="entry name" value="CB"/>
</dbReference>
<dbReference type="InterPro" id="IPR002104">
    <property type="entry name" value="Integrase_catalytic"/>
</dbReference>
<dbReference type="InterPro" id="IPR028259">
    <property type="entry name" value="AP2-like_int_N"/>
</dbReference>
<evidence type="ECO:0000256" key="5">
    <source>
        <dbReference type="PROSITE-ProRule" id="PRU01248"/>
    </source>
</evidence>
<feature type="domain" description="Tyr recombinase" evidence="6">
    <location>
        <begin position="165"/>
        <end position="361"/>
    </location>
</feature>
<dbReference type="Pfam" id="PF00589">
    <property type="entry name" value="Phage_integrase"/>
    <property type="match status" value="1"/>
</dbReference>
<dbReference type="InterPro" id="IPR010998">
    <property type="entry name" value="Integrase_recombinase_N"/>
</dbReference>
<dbReference type="InterPro" id="IPR050090">
    <property type="entry name" value="Tyrosine_recombinase_XerCD"/>
</dbReference>